<reference evidence="1" key="1">
    <citation type="submission" date="2023-04" db="EMBL/GenBank/DDBJ databases">
        <title>A chromosome-level genome assembly of the parasitoid wasp Eretmocerus hayati.</title>
        <authorList>
            <person name="Zhong Y."/>
            <person name="Liu S."/>
            <person name="Liu Y."/>
        </authorList>
    </citation>
    <scope>NUCLEOTIDE SEQUENCE</scope>
    <source>
        <strain evidence="1">ZJU_SS_LIU_2023</strain>
    </source>
</reference>
<organism evidence="1 2">
    <name type="scientific">Eretmocerus hayati</name>
    <dbReference type="NCBI Taxonomy" id="131215"/>
    <lineage>
        <taxon>Eukaryota</taxon>
        <taxon>Metazoa</taxon>
        <taxon>Ecdysozoa</taxon>
        <taxon>Arthropoda</taxon>
        <taxon>Hexapoda</taxon>
        <taxon>Insecta</taxon>
        <taxon>Pterygota</taxon>
        <taxon>Neoptera</taxon>
        <taxon>Endopterygota</taxon>
        <taxon>Hymenoptera</taxon>
        <taxon>Apocrita</taxon>
        <taxon>Proctotrupomorpha</taxon>
        <taxon>Chalcidoidea</taxon>
        <taxon>Aphelinidae</taxon>
        <taxon>Aphelininae</taxon>
        <taxon>Eretmocerus</taxon>
    </lineage>
</organism>
<dbReference type="Proteomes" id="UP001239111">
    <property type="component" value="Chromosome 3"/>
</dbReference>
<comment type="caution">
    <text evidence="1">The sequence shown here is derived from an EMBL/GenBank/DDBJ whole genome shotgun (WGS) entry which is preliminary data.</text>
</comment>
<dbReference type="EMBL" id="CM056743">
    <property type="protein sequence ID" value="KAJ8673910.1"/>
    <property type="molecule type" value="Genomic_DNA"/>
</dbReference>
<evidence type="ECO:0000313" key="1">
    <source>
        <dbReference type="EMBL" id="KAJ8673910.1"/>
    </source>
</evidence>
<name>A0ACC2NRS6_9HYME</name>
<sequence>MNVMSQLYRYLILMYMKKQHVREMKVEDIDPENESEFVETEDIYIGESAEGYLKFWPLFEGPSKLVSEGSTNPDNFRLMCRRFLIKACLRLKNMCDFTPDMRMLLPPNNALKTTVHQQHPTLNCLFTAYPQFESCKIPSVMESINEEWMEPAQYELPEIMKDKLLKSEGSDEFWNLLRSLRDPVSDQLPFKNLSKFGHTILAIPNSNASPERLFSELKDERTFKRLRLSFESTRAVLLSSQ</sequence>
<accession>A0ACC2NRS6</accession>
<protein>
    <submittedName>
        <fullName evidence="1">Uncharacterized protein</fullName>
    </submittedName>
</protein>
<gene>
    <name evidence="1" type="ORF">QAD02_005172</name>
</gene>
<evidence type="ECO:0000313" key="2">
    <source>
        <dbReference type="Proteomes" id="UP001239111"/>
    </source>
</evidence>
<keyword evidence="2" id="KW-1185">Reference proteome</keyword>
<proteinExistence type="predicted"/>